<keyword evidence="7" id="KW-1185">Reference proteome</keyword>
<evidence type="ECO:0008006" key="8">
    <source>
        <dbReference type="Google" id="ProtNLM"/>
    </source>
</evidence>
<dbReference type="SUPFAM" id="SSF63829">
    <property type="entry name" value="Calcium-dependent phosphotriesterase"/>
    <property type="match status" value="1"/>
</dbReference>
<reference evidence="6 7" key="2">
    <citation type="journal article" date="2016" name="Environ. Microbiol. Rep.">
        <title>Metagenomic evidence for the presence of phototrophic Gemmatimonadetes bacteria in diverse environments.</title>
        <authorList>
            <person name="Zeng Y."/>
            <person name="Baumbach J."/>
            <person name="Barbosa E.G."/>
            <person name="Azevedo V."/>
            <person name="Zhang C."/>
            <person name="Koblizek M."/>
        </authorList>
    </citation>
    <scope>NUCLEOTIDE SEQUENCE [LARGE SCALE GENOMIC DNA]</scope>
    <source>
        <strain evidence="6 7">AP64</strain>
    </source>
</reference>
<organism evidence="6 7">
    <name type="scientific">Gemmatimonas phototrophica</name>
    <dbReference type="NCBI Taxonomy" id="1379270"/>
    <lineage>
        <taxon>Bacteria</taxon>
        <taxon>Pseudomonadati</taxon>
        <taxon>Gemmatimonadota</taxon>
        <taxon>Gemmatimonadia</taxon>
        <taxon>Gemmatimonadales</taxon>
        <taxon>Gemmatimonadaceae</taxon>
        <taxon>Gemmatimonas</taxon>
    </lineage>
</organism>
<feature type="signal peptide" evidence="5">
    <location>
        <begin position="1"/>
        <end position="19"/>
    </location>
</feature>
<reference evidence="6 7" key="1">
    <citation type="journal article" date="2014" name="Proc. Natl. Acad. Sci. U.S.A.">
        <title>Functional type 2 photosynthetic reaction centers found in the rare bacterial phylum Gemmatimonadetes.</title>
        <authorList>
            <person name="Zeng Y."/>
            <person name="Feng F."/>
            <person name="Medova H."/>
            <person name="Dean J."/>
            <person name="Koblizek M."/>
        </authorList>
    </citation>
    <scope>NUCLEOTIDE SEQUENCE [LARGE SCALE GENOMIC DNA]</scope>
    <source>
        <strain evidence="6 7">AP64</strain>
    </source>
</reference>
<keyword evidence="3" id="KW-0325">Glycoprotein</keyword>
<dbReference type="InterPro" id="IPR011042">
    <property type="entry name" value="6-blade_b-propeller_TolB-like"/>
</dbReference>
<evidence type="ECO:0000256" key="4">
    <source>
        <dbReference type="PROSITE-ProRule" id="PRU00504"/>
    </source>
</evidence>
<dbReference type="PANTHER" id="PTHR10680">
    <property type="entry name" value="PEPTIDYL-GLYCINE ALPHA-AMIDATING MONOOXYGENASE"/>
    <property type="match status" value="1"/>
</dbReference>
<dbReference type="eggNOG" id="COG3391">
    <property type="taxonomic scope" value="Bacteria"/>
</dbReference>
<evidence type="ECO:0000256" key="5">
    <source>
        <dbReference type="SAM" id="SignalP"/>
    </source>
</evidence>
<dbReference type="AlphaFoldDB" id="A0A143BQJ8"/>
<dbReference type="PROSITE" id="PS51125">
    <property type="entry name" value="NHL"/>
    <property type="match status" value="1"/>
</dbReference>
<evidence type="ECO:0000256" key="3">
    <source>
        <dbReference type="ARBA" id="ARBA00023180"/>
    </source>
</evidence>
<dbReference type="EMBL" id="CP011454">
    <property type="protein sequence ID" value="AMW06790.1"/>
    <property type="molecule type" value="Genomic_DNA"/>
</dbReference>
<feature type="repeat" description="NHL" evidence="4">
    <location>
        <begin position="207"/>
        <end position="246"/>
    </location>
</feature>
<sequence length="346" mass="36969">MRRLLLFAAFTTAPSLLVAQSSPTMPAVNDRPNPYRTVEGWAKLPEGRTWGSTSAVAIDKDGKSIWVAERCGVNNCANSTLPSVLKFDQNGKLTASFGSGMILSPHGIHVDKDGNVWVVDCACTLGAAQVPAGKGHQIHKFSPTGALLMSLGAPGGGRDTSFFWQPNAVITASNGDIYVAEGHSSRAGANARVLAFDKNGKLRKSWGSFGKGEGQLDQPHTLAIDSKGRLFIGDRGNDRILIVDKDFKILDTWYQFSRPSGMWIDKNDVLYVADSESGSVNPPHGAWTRGIRIGSARTGEVTAFIPDPDIKPPSTSSAEGVAVDAAGNIYGAEVGQKALKRYEKKQ</sequence>
<name>A0A143BQJ8_9BACT</name>
<dbReference type="Gene3D" id="2.120.10.30">
    <property type="entry name" value="TolB, C-terminal domain"/>
    <property type="match status" value="1"/>
</dbReference>
<evidence type="ECO:0000256" key="1">
    <source>
        <dbReference type="ARBA" id="ARBA00022729"/>
    </source>
</evidence>
<evidence type="ECO:0000256" key="2">
    <source>
        <dbReference type="ARBA" id="ARBA00022737"/>
    </source>
</evidence>
<dbReference type="STRING" id="1379270.GEMMAAP_11600"/>
<dbReference type="CDD" id="cd14958">
    <property type="entry name" value="NHL_PAL_like"/>
    <property type="match status" value="1"/>
</dbReference>
<keyword evidence="2" id="KW-0677">Repeat</keyword>
<evidence type="ECO:0000313" key="7">
    <source>
        <dbReference type="Proteomes" id="UP000076404"/>
    </source>
</evidence>
<keyword evidence="1 5" id="KW-0732">Signal</keyword>
<accession>A0A143BQJ8</accession>
<feature type="chain" id="PRO_5007507038" description="SMP-30/Gluconolactonase/LRE-like region domain-containing protein" evidence="5">
    <location>
        <begin position="20"/>
        <end position="346"/>
    </location>
</feature>
<dbReference type="RefSeq" id="WP_075071654.1">
    <property type="nucleotide sequence ID" value="NZ_CP011454.1"/>
</dbReference>
<dbReference type="InterPro" id="IPR001258">
    <property type="entry name" value="NHL_repeat"/>
</dbReference>
<dbReference type="Proteomes" id="UP000076404">
    <property type="component" value="Chromosome"/>
</dbReference>
<evidence type="ECO:0000313" key="6">
    <source>
        <dbReference type="EMBL" id="AMW06790.1"/>
    </source>
</evidence>
<dbReference type="KEGG" id="gph:GEMMAAP_11600"/>
<proteinExistence type="predicted"/>
<gene>
    <name evidence="6" type="ORF">GEMMAAP_11600</name>
</gene>
<protein>
    <recommendedName>
        <fullName evidence="8">SMP-30/Gluconolactonase/LRE-like region domain-containing protein</fullName>
    </recommendedName>
</protein>